<evidence type="ECO:0000313" key="6">
    <source>
        <dbReference type="Proteomes" id="UP001156690"/>
    </source>
</evidence>
<reference evidence="6" key="1">
    <citation type="journal article" date="2019" name="Int. J. Syst. Evol. Microbiol.">
        <title>The Global Catalogue of Microorganisms (GCM) 10K type strain sequencing project: providing services to taxonomists for standard genome sequencing and annotation.</title>
        <authorList>
            <consortium name="The Broad Institute Genomics Platform"/>
            <consortium name="The Broad Institute Genome Sequencing Center for Infectious Disease"/>
            <person name="Wu L."/>
            <person name="Ma J."/>
        </authorList>
    </citation>
    <scope>NUCLEOTIDE SEQUENCE [LARGE SCALE GENOMIC DNA]</scope>
    <source>
        <strain evidence="6">NBRC 15640</strain>
    </source>
</reference>
<dbReference type="InterPro" id="IPR053142">
    <property type="entry name" value="PchR_regulatory_protein"/>
</dbReference>
<dbReference type="RefSeq" id="WP_126610170.1">
    <property type="nucleotide sequence ID" value="NZ_AP025144.1"/>
</dbReference>
<dbReference type="InterPro" id="IPR009057">
    <property type="entry name" value="Homeodomain-like_sf"/>
</dbReference>
<name>A0AAV5NVB7_9VIBR</name>
<keyword evidence="2" id="KW-0238">DNA-binding</keyword>
<evidence type="ECO:0000256" key="3">
    <source>
        <dbReference type="ARBA" id="ARBA00023163"/>
    </source>
</evidence>
<accession>A0AAV5NVB7</accession>
<evidence type="ECO:0000259" key="4">
    <source>
        <dbReference type="PROSITE" id="PS01124"/>
    </source>
</evidence>
<dbReference type="PANTHER" id="PTHR47893">
    <property type="entry name" value="REGULATORY PROTEIN PCHR"/>
    <property type="match status" value="1"/>
</dbReference>
<dbReference type="PRINTS" id="PR00032">
    <property type="entry name" value="HTHARAC"/>
</dbReference>
<keyword evidence="1" id="KW-0805">Transcription regulation</keyword>
<evidence type="ECO:0000313" key="5">
    <source>
        <dbReference type="EMBL" id="GLQ74484.1"/>
    </source>
</evidence>
<gene>
    <name evidence="5" type="ORF">GCM10007932_38450</name>
</gene>
<comment type="caution">
    <text evidence="5">The sequence shown here is derived from an EMBL/GenBank/DDBJ whole genome shotgun (WGS) entry which is preliminary data.</text>
</comment>
<evidence type="ECO:0000256" key="2">
    <source>
        <dbReference type="ARBA" id="ARBA00023125"/>
    </source>
</evidence>
<feature type="domain" description="HTH araC/xylS-type" evidence="4">
    <location>
        <begin position="209"/>
        <end position="307"/>
    </location>
</feature>
<dbReference type="Pfam" id="PF12833">
    <property type="entry name" value="HTH_18"/>
    <property type="match status" value="1"/>
</dbReference>
<dbReference type="InterPro" id="IPR018062">
    <property type="entry name" value="HTH_AraC-typ_CS"/>
</dbReference>
<dbReference type="SUPFAM" id="SSF46689">
    <property type="entry name" value="Homeodomain-like"/>
    <property type="match status" value="2"/>
</dbReference>
<dbReference type="PROSITE" id="PS00041">
    <property type="entry name" value="HTH_ARAC_FAMILY_1"/>
    <property type="match status" value="1"/>
</dbReference>
<protein>
    <recommendedName>
        <fullName evidence="4">HTH araC/xylS-type domain-containing protein</fullName>
    </recommendedName>
</protein>
<dbReference type="Gene3D" id="1.10.10.60">
    <property type="entry name" value="Homeodomain-like"/>
    <property type="match status" value="2"/>
</dbReference>
<dbReference type="PANTHER" id="PTHR47893:SF1">
    <property type="entry name" value="REGULATORY PROTEIN PCHR"/>
    <property type="match status" value="1"/>
</dbReference>
<dbReference type="AlphaFoldDB" id="A0AAV5NVB7"/>
<sequence length="327" mass="37456">MLFNTYFCDWRKGDVMPVDIEENKSTKRQKKSCLRIDQRILMIKTEGAPNYLDFLDIEQDDRVILVYIASERSESNNYASKHPLKVFIDKSKSKEIERQLSYIEDDDVVISLIVAKEYIEQLVCVNCLKTFFGGFACSTESIASSSFNFLPHGHVSAILHQLVEANSYNELQTLFAQAKVYELLSLTLDNMGAELNTCSLSKGDIARLHQARDLLEQNLISPPSLIDLAHEVGINDFKLKKGFRELFQITPYAYLRHYRMTVAQNMLARHDMSVSAVANAVGYNNLGHFAKAFRKQFGLKPKDFKQQQRMLKSPNREMLQMNSACEN</sequence>
<dbReference type="InterPro" id="IPR018060">
    <property type="entry name" value="HTH_AraC"/>
</dbReference>
<evidence type="ECO:0000256" key="1">
    <source>
        <dbReference type="ARBA" id="ARBA00023015"/>
    </source>
</evidence>
<keyword evidence="3" id="KW-0804">Transcription</keyword>
<organism evidence="5 6">
    <name type="scientific">Vibrio penaeicida</name>
    <dbReference type="NCBI Taxonomy" id="104609"/>
    <lineage>
        <taxon>Bacteria</taxon>
        <taxon>Pseudomonadati</taxon>
        <taxon>Pseudomonadota</taxon>
        <taxon>Gammaproteobacteria</taxon>
        <taxon>Vibrionales</taxon>
        <taxon>Vibrionaceae</taxon>
        <taxon>Vibrio</taxon>
    </lineage>
</organism>
<dbReference type="EMBL" id="BSNX01000056">
    <property type="protein sequence ID" value="GLQ74484.1"/>
    <property type="molecule type" value="Genomic_DNA"/>
</dbReference>
<dbReference type="InterPro" id="IPR020449">
    <property type="entry name" value="Tscrpt_reg_AraC-type_HTH"/>
</dbReference>
<proteinExistence type="predicted"/>
<dbReference type="GO" id="GO:0003700">
    <property type="term" value="F:DNA-binding transcription factor activity"/>
    <property type="evidence" value="ECO:0007669"/>
    <property type="project" value="InterPro"/>
</dbReference>
<dbReference type="Proteomes" id="UP001156690">
    <property type="component" value="Unassembled WGS sequence"/>
</dbReference>
<dbReference type="PROSITE" id="PS01124">
    <property type="entry name" value="HTH_ARAC_FAMILY_2"/>
    <property type="match status" value="1"/>
</dbReference>
<dbReference type="GO" id="GO:0043565">
    <property type="term" value="F:sequence-specific DNA binding"/>
    <property type="evidence" value="ECO:0007669"/>
    <property type="project" value="InterPro"/>
</dbReference>
<dbReference type="SMART" id="SM00342">
    <property type="entry name" value="HTH_ARAC"/>
    <property type="match status" value="1"/>
</dbReference>
<keyword evidence="6" id="KW-1185">Reference proteome</keyword>